<organism evidence="1 2">
    <name type="scientific">Sulfurospirillum diekertiae</name>
    <dbReference type="NCBI Taxonomy" id="1854492"/>
    <lineage>
        <taxon>Bacteria</taxon>
        <taxon>Pseudomonadati</taxon>
        <taxon>Campylobacterota</taxon>
        <taxon>Epsilonproteobacteria</taxon>
        <taxon>Campylobacterales</taxon>
        <taxon>Sulfurospirillaceae</taxon>
        <taxon>Sulfurospirillum</taxon>
    </lineage>
</organism>
<dbReference type="OrthoDB" id="5339354at2"/>
<gene>
    <name evidence="1" type="ORF">Sdiek1_2640</name>
</gene>
<protein>
    <submittedName>
        <fullName evidence="1">Uncharacterized protein</fullName>
    </submittedName>
</protein>
<evidence type="ECO:0000313" key="2">
    <source>
        <dbReference type="Proteomes" id="UP000196005"/>
    </source>
</evidence>
<name>A0A1Y0HNW6_9BACT</name>
<keyword evidence="2" id="KW-1185">Reference proteome</keyword>
<proteinExistence type="predicted"/>
<dbReference type="EMBL" id="CP021416">
    <property type="protein sequence ID" value="ARU49788.1"/>
    <property type="molecule type" value="Genomic_DNA"/>
</dbReference>
<dbReference type="AlphaFoldDB" id="A0A1Y0HNW6"/>
<dbReference type="KEGG" id="suls:Sdiek1_2640"/>
<sequence>MKVYGIVLACITTTLLADLAYFERDVNSTQLEQCKAFFTKEKDVKTIHLLNGQTLEFKDEYLGDDPEYKTLLYTLKGCFFKEKYLIYSDFMPDSEAYYALDLRDGKGIRLDGMPYLSPTQNYFVTEAEESHRISVYTLEQDRILKVFTHKFHAQCITQHTAWVDDHTLSFELECDGIFDEDTNTTKENTIEIFKLIYKDSKWEIIQP</sequence>
<evidence type="ECO:0000313" key="1">
    <source>
        <dbReference type="EMBL" id="ARU49788.1"/>
    </source>
</evidence>
<dbReference type="RefSeq" id="WP_087439480.1">
    <property type="nucleotide sequence ID" value="NZ_CP021416.1"/>
</dbReference>
<accession>A0A1Y0HNW6</accession>
<reference evidence="2" key="1">
    <citation type="submission" date="2017-05" db="EMBL/GenBank/DDBJ databases">
        <title>Dechlorination kinetics govern the competition between two new strains of the genus Sulfurospirillum.</title>
        <authorList>
            <person name="Buttet G.F."/>
            <person name="Murray A.M."/>
            <person name="Goris T."/>
            <person name="Burion M."/>
            <person name="Lin B."/>
            <person name="Rolle M."/>
            <person name="Maillard J."/>
        </authorList>
    </citation>
    <scope>NUCLEOTIDE SEQUENCE [LARGE SCALE GENOMIC DNA]</scope>
    <source>
        <strain evidence="2">SL2-1</strain>
    </source>
</reference>
<dbReference type="Proteomes" id="UP000196005">
    <property type="component" value="Chromosome"/>
</dbReference>